<feature type="non-terminal residue" evidence="4">
    <location>
        <position position="1"/>
    </location>
</feature>
<evidence type="ECO:0000313" key="4">
    <source>
        <dbReference type="EMBL" id="JAS25683.1"/>
    </source>
</evidence>
<evidence type="ECO:0000256" key="3">
    <source>
        <dbReference type="SAM" id="MobiDB-lite"/>
    </source>
</evidence>
<gene>
    <name evidence="4" type="ORF">g.10586</name>
</gene>
<feature type="compositionally biased region" description="Basic and acidic residues" evidence="3">
    <location>
        <begin position="321"/>
        <end position="330"/>
    </location>
</feature>
<proteinExistence type="inferred from homology"/>
<evidence type="ECO:0008006" key="5">
    <source>
        <dbReference type="Google" id="ProtNLM"/>
    </source>
</evidence>
<comment type="similarity">
    <text evidence="1">Belongs to the TPD52 family.</text>
</comment>
<dbReference type="PANTHER" id="PTHR19307">
    <property type="entry name" value="TUMOR PROTEIN D52"/>
    <property type="match status" value="1"/>
</dbReference>
<evidence type="ECO:0000256" key="1">
    <source>
        <dbReference type="ARBA" id="ARBA00005702"/>
    </source>
</evidence>
<dbReference type="InterPro" id="IPR007327">
    <property type="entry name" value="TPD52"/>
</dbReference>
<dbReference type="Pfam" id="PF04201">
    <property type="entry name" value="TPD52"/>
    <property type="match status" value="1"/>
</dbReference>
<name>A0A1B6DJ09_9HEMI</name>
<dbReference type="AlphaFoldDB" id="A0A1B6DJ09"/>
<feature type="compositionally biased region" description="Polar residues" evidence="3">
    <location>
        <begin position="306"/>
        <end position="318"/>
    </location>
</feature>
<sequence length="349" mass="39524">VRGSTWQYSCCSVRDDHAFVACLMDAVKHRQTSDREPEDLPSLEFEEDSYIAFAVKSETPSFDPEWTEDDDCMFVIVDEEFEEPSSLDLEESCRVEAEFFDKKTGRNKFIRGVRVKFQDLSKPYLAKITNQKNYFKFLQLVRGGEEAHTDMSPDSGINELSGLSPEEQEKQKQEWLTELAKVEDEIQTLRLVLASKIKASQELKRKLGFSMWREFQDDMSQGIRNVKESNVYRDVEEKVGQFGKAVAEAPIYQKTESVIKTTAEKTTSLLGGIGSGLTSKLGQLKNSESFRSFEEKVGSAYENVKTKVSTSRSNSMQSFDEALREAEAANRKSGLSPATTPTINEERPS</sequence>
<dbReference type="GO" id="GO:0005737">
    <property type="term" value="C:cytoplasm"/>
    <property type="evidence" value="ECO:0007669"/>
    <property type="project" value="TreeGrafter"/>
</dbReference>
<feature type="region of interest" description="Disordered" evidence="3">
    <location>
        <begin position="306"/>
        <end position="349"/>
    </location>
</feature>
<reference evidence="4" key="1">
    <citation type="submission" date="2015-12" db="EMBL/GenBank/DDBJ databases">
        <title>De novo transcriptome assembly of four potential Pierce s Disease insect vectors from Arizona vineyards.</title>
        <authorList>
            <person name="Tassone E.E."/>
        </authorList>
    </citation>
    <scope>NUCLEOTIDE SEQUENCE</scope>
</reference>
<dbReference type="PANTHER" id="PTHR19307:SF14">
    <property type="entry name" value="TUMOR PROTEIN D52"/>
    <property type="match status" value="1"/>
</dbReference>
<protein>
    <recommendedName>
        <fullName evidence="5">Tumor protein D54</fullName>
    </recommendedName>
</protein>
<accession>A0A1B6DJ09</accession>
<evidence type="ECO:0000256" key="2">
    <source>
        <dbReference type="ARBA" id="ARBA00023054"/>
    </source>
</evidence>
<organism evidence="4">
    <name type="scientific">Clastoptera arizonana</name>
    <name type="common">Arizona spittle bug</name>
    <dbReference type="NCBI Taxonomy" id="38151"/>
    <lineage>
        <taxon>Eukaryota</taxon>
        <taxon>Metazoa</taxon>
        <taxon>Ecdysozoa</taxon>
        <taxon>Arthropoda</taxon>
        <taxon>Hexapoda</taxon>
        <taxon>Insecta</taxon>
        <taxon>Pterygota</taxon>
        <taxon>Neoptera</taxon>
        <taxon>Paraneoptera</taxon>
        <taxon>Hemiptera</taxon>
        <taxon>Auchenorrhyncha</taxon>
        <taxon>Cercopoidea</taxon>
        <taxon>Clastopteridae</taxon>
        <taxon>Clastoptera</taxon>
    </lineage>
</organism>
<keyword evidence="2" id="KW-0175">Coiled coil</keyword>
<dbReference type="EMBL" id="GEDC01011615">
    <property type="protein sequence ID" value="JAS25683.1"/>
    <property type="molecule type" value="Transcribed_RNA"/>
</dbReference>